<comment type="caution">
    <text evidence="2">The sequence shown here is derived from an EMBL/GenBank/DDBJ whole genome shotgun (WGS) entry which is preliminary data.</text>
</comment>
<dbReference type="EMBL" id="BPQB01000016">
    <property type="protein sequence ID" value="GJE90254.1"/>
    <property type="molecule type" value="Genomic_DNA"/>
</dbReference>
<evidence type="ECO:0000313" key="3">
    <source>
        <dbReference type="Proteomes" id="UP000703269"/>
    </source>
</evidence>
<organism evidence="2 3">
    <name type="scientific">Phanerochaete sordida</name>
    <dbReference type="NCBI Taxonomy" id="48140"/>
    <lineage>
        <taxon>Eukaryota</taxon>
        <taxon>Fungi</taxon>
        <taxon>Dikarya</taxon>
        <taxon>Basidiomycota</taxon>
        <taxon>Agaricomycotina</taxon>
        <taxon>Agaricomycetes</taxon>
        <taxon>Polyporales</taxon>
        <taxon>Phanerochaetaceae</taxon>
        <taxon>Phanerochaete</taxon>
    </lineage>
</organism>
<dbReference type="Proteomes" id="UP000703269">
    <property type="component" value="Unassembled WGS sequence"/>
</dbReference>
<feature type="region of interest" description="Disordered" evidence="1">
    <location>
        <begin position="82"/>
        <end position="116"/>
    </location>
</feature>
<keyword evidence="3" id="KW-1185">Reference proteome</keyword>
<dbReference type="AlphaFoldDB" id="A0A9P3G9F1"/>
<accession>A0A9P3G9F1</accession>
<feature type="region of interest" description="Disordered" evidence="1">
    <location>
        <begin position="1"/>
        <end position="22"/>
    </location>
</feature>
<reference evidence="2 3" key="1">
    <citation type="submission" date="2021-08" db="EMBL/GenBank/DDBJ databases">
        <title>Draft Genome Sequence of Phanerochaete sordida strain YK-624.</title>
        <authorList>
            <person name="Mori T."/>
            <person name="Dohra H."/>
            <person name="Suzuki T."/>
            <person name="Kawagishi H."/>
            <person name="Hirai H."/>
        </authorList>
    </citation>
    <scope>NUCLEOTIDE SEQUENCE [LARGE SCALE GENOMIC DNA]</scope>
    <source>
        <strain evidence="2 3">YK-624</strain>
    </source>
</reference>
<evidence type="ECO:0000256" key="1">
    <source>
        <dbReference type="SAM" id="MobiDB-lite"/>
    </source>
</evidence>
<feature type="compositionally biased region" description="Polar residues" evidence="1">
    <location>
        <begin position="104"/>
        <end position="116"/>
    </location>
</feature>
<proteinExistence type="predicted"/>
<gene>
    <name evidence="2" type="ORF">PsYK624_063830</name>
</gene>
<sequence length="116" mass="12558">MGTRTRATDTARARPPHAPPRPLRVIVARVRRHQPPEPSPDRERLAPLREVTQRTASFGLYRAAAPHAVRVLAERRQALRPMRASVPKNEDGAPGQGASVPSIAGTSQCASASMMP</sequence>
<protein>
    <submittedName>
        <fullName evidence="2">Uncharacterized protein</fullName>
    </submittedName>
</protein>
<name>A0A9P3G9F1_9APHY</name>
<evidence type="ECO:0000313" key="2">
    <source>
        <dbReference type="EMBL" id="GJE90254.1"/>
    </source>
</evidence>
<feature type="compositionally biased region" description="Basic and acidic residues" evidence="1">
    <location>
        <begin position="1"/>
        <end position="12"/>
    </location>
</feature>